<dbReference type="PANTHER" id="PTHR36837:SF4">
    <property type="entry name" value="BLR0908 PROTEIN"/>
    <property type="match status" value="1"/>
</dbReference>
<dbReference type="NCBIfam" id="TIGR01849">
    <property type="entry name" value="PHB_depoly_PhaZ"/>
    <property type="match status" value="1"/>
</dbReference>
<dbReference type="Pfam" id="PF06850">
    <property type="entry name" value="PHB_depo_C"/>
    <property type="match status" value="1"/>
</dbReference>
<dbReference type="Proteomes" id="UP000298234">
    <property type="component" value="Unassembled WGS sequence"/>
</dbReference>
<proteinExistence type="predicted"/>
<dbReference type="InterPro" id="IPR051321">
    <property type="entry name" value="PHA/PHB_synthase"/>
</dbReference>
<evidence type="ECO:0000313" key="3">
    <source>
        <dbReference type="Proteomes" id="UP000298234"/>
    </source>
</evidence>
<evidence type="ECO:0000259" key="1">
    <source>
        <dbReference type="Pfam" id="PF06850"/>
    </source>
</evidence>
<feature type="domain" description="PHB de-polymerase C-terminal" evidence="1">
    <location>
        <begin position="193"/>
        <end position="389"/>
    </location>
</feature>
<gene>
    <name evidence="2" type="primary">phaZ</name>
    <name evidence="2" type="ORF">E3D37_02055</name>
</gene>
<reference evidence="2 3" key="1">
    <citation type="submission" date="2019-03" db="EMBL/GenBank/DDBJ databases">
        <title>Burkholderia cepacia outbreak.</title>
        <authorList>
            <person name="Farzana R."/>
            <person name="Walsh T.R."/>
        </authorList>
    </citation>
    <scope>NUCLEOTIDE SEQUENCE [LARGE SCALE GENOMIC DNA]</scope>
    <source>
        <strain evidence="3">d13</strain>
    </source>
</reference>
<evidence type="ECO:0000313" key="2">
    <source>
        <dbReference type="EMBL" id="TEU54086.1"/>
    </source>
</evidence>
<dbReference type="AlphaFoldDB" id="A0AAX2RYT7"/>
<dbReference type="EMBL" id="SNSQ01000002">
    <property type="protein sequence ID" value="TEU54086.1"/>
    <property type="molecule type" value="Genomic_DNA"/>
</dbReference>
<protein>
    <submittedName>
        <fullName evidence="2">Polyhydroxyalkanoate depolymerase</fullName>
    </submittedName>
</protein>
<dbReference type="PIRSF" id="PIRSF020818">
    <property type="entry name" value="PHB_depoly_PhaZ"/>
    <property type="match status" value="1"/>
</dbReference>
<sequence length="409" mass="44684">MWYDLIEQQRQWWRTWDAAARFARGLWPGVATACYADLVEPLLDLHAGPPRFAIDSIALDGRRVDVDETIVAHTPFCSLRRFARAGAPRMILLCVPLAGHAAVMMRETVETLLADGDVCITDWIDARDVPPDAGRFGLDEYVAMLDGFIDTLLADARPLHVVAVCQATVPSLGALALRAQRGAVPPGSLALIGGPLDARINPGALGMAARSHSLAWCRATLIDTVPPGFAGHGRQVFPAYLQRAEISLAYPQHYMTLVDRYRRAVTEGDADALAQARHALREYLTLLDMPAEYFLDTVDIVFQRTCLANGTWFVRGQRVDPAALRAILLLTVEGTHDAVTGAGQTHAAQAMCSGLAPDARQIVDVEDCDHYGLFTGERWRTVVHPALQAAFARAERGRRCACAAQRDVT</sequence>
<dbReference type="RefSeq" id="WP_091922971.1">
    <property type="nucleotide sequence ID" value="NZ_CADEVB010000002.1"/>
</dbReference>
<dbReference type="Gene3D" id="3.40.50.1820">
    <property type="entry name" value="alpha/beta hydrolase"/>
    <property type="match status" value="1"/>
</dbReference>
<organism evidence="2 3">
    <name type="scientific">Burkholderia cepacia</name>
    <name type="common">Pseudomonas cepacia</name>
    <dbReference type="NCBI Taxonomy" id="292"/>
    <lineage>
        <taxon>Bacteria</taxon>
        <taxon>Pseudomonadati</taxon>
        <taxon>Pseudomonadota</taxon>
        <taxon>Betaproteobacteria</taxon>
        <taxon>Burkholderiales</taxon>
        <taxon>Burkholderiaceae</taxon>
        <taxon>Burkholderia</taxon>
        <taxon>Burkholderia cepacia complex</taxon>
    </lineage>
</organism>
<dbReference type="SUPFAM" id="SSF53474">
    <property type="entry name" value="alpha/beta-Hydrolases"/>
    <property type="match status" value="1"/>
</dbReference>
<dbReference type="PANTHER" id="PTHR36837">
    <property type="entry name" value="POLY(3-HYDROXYALKANOATE) POLYMERASE SUBUNIT PHAC"/>
    <property type="match status" value="1"/>
</dbReference>
<accession>A0AAX2RYT7</accession>
<comment type="caution">
    <text evidence="2">The sequence shown here is derived from an EMBL/GenBank/DDBJ whole genome shotgun (WGS) entry which is preliminary data.</text>
</comment>
<dbReference type="InterPro" id="IPR010915">
    <property type="entry name" value="PHB_depoly_PhaZ"/>
</dbReference>
<dbReference type="InterPro" id="IPR029058">
    <property type="entry name" value="AB_hydrolase_fold"/>
</dbReference>
<dbReference type="InterPro" id="IPR009656">
    <property type="entry name" value="PHB_depo_C"/>
</dbReference>
<name>A0AAX2RYT7_BURCE</name>